<dbReference type="AlphaFoldDB" id="A0A6I8V322"/>
<feature type="active site" description="Nucleophile" evidence="3">
    <location>
        <position position="160"/>
    </location>
</feature>
<feature type="domain" description="Partial AB-hydrolase lipase" evidence="5">
    <location>
        <begin position="26"/>
        <end position="85"/>
    </location>
</feature>
<name>A0A6I8V322_DROPS</name>
<evidence type="ECO:0000313" key="6">
    <source>
        <dbReference type="Proteomes" id="UP000001819"/>
    </source>
</evidence>
<dbReference type="InterPro" id="IPR025483">
    <property type="entry name" value="Lipase_euk"/>
</dbReference>
<comment type="similarity">
    <text evidence="1 2">Belongs to the AB hydrolase superfamily. Lipase family.</text>
</comment>
<evidence type="ECO:0000259" key="5">
    <source>
        <dbReference type="Pfam" id="PF04083"/>
    </source>
</evidence>
<evidence type="ECO:0000256" key="2">
    <source>
        <dbReference type="PIRNR" id="PIRNR000862"/>
    </source>
</evidence>
<dbReference type="Gene3D" id="3.40.50.1820">
    <property type="entry name" value="alpha/beta hydrolase"/>
    <property type="match status" value="1"/>
</dbReference>
<reference evidence="6" key="1">
    <citation type="submission" date="2024-06" db="UniProtKB">
        <authorList>
            <consortium name="RefSeq"/>
        </authorList>
    </citation>
    <scope>NUCLEOTIDE SEQUENCE [LARGE SCALE GENOMIC DNA]</scope>
    <source>
        <strain evidence="6">MV2-25</strain>
    </source>
</reference>
<keyword evidence="4" id="KW-0732">Signal</keyword>
<keyword evidence="2" id="KW-0378">Hydrolase</keyword>
<dbReference type="KEGG" id="dpo:6896786"/>
<dbReference type="InterPro" id="IPR006693">
    <property type="entry name" value="AB_hydrolase_lipase"/>
</dbReference>
<protein>
    <recommendedName>
        <fullName evidence="2">Lipase</fullName>
    </recommendedName>
</protein>
<keyword evidence="2" id="KW-0442">Lipid degradation</keyword>
<dbReference type="PANTHER" id="PTHR11005">
    <property type="entry name" value="LYSOSOMAL ACID LIPASE-RELATED"/>
    <property type="match status" value="1"/>
</dbReference>
<dbReference type="GO" id="GO:0016042">
    <property type="term" value="P:lipid catabolic process"/>
    <property type="evidence" value="ECO:0007669"/>
    <property type="project" value="UniProtKB-KW"/>
</dbReference>
<dbReference type="RefSeq" id="XP_002136991.3">
    <property type="nucleotide sequence ID" value="XM_002136955.3"/>
</dbReference>
<feature type="active site" description="Charge relay system" evidence="3">
    <location>
        <position position="326"/>
    </location>
</feature>
<dbReference type="GO" id="GO:0016788">
    <property type="term" value="F:hydrolase activity, acting on ester bonds"/>
    <property type="evidence" value="ECO:0007669"/>
    <property type="project" value="InterPro"/>
</dbReference>
<evidence type="ECO:0000256" key="4">
    <source>
        <dbReference type="SAM" id="SignalP"/>
    </source>
</evidence>
<reference evidence="7" key="2">
    <citation type="submission" date="2025-08" db="UniProtKB">
        <authorList>
            <consortium name="RefSeq"/>
        </authorList>
    </citation>
    <scope>IDENTIFICATION</scope>
    <source>
        <strain evidence="7">MV-25-SWS-2005</strain>
        <tissue evidence="7">Whole body</tissue>
    </source>
</reference>
<feature type="signal peptide" evidence="4">
    <location>
        <begin position="1"/>
        <end position="21"/>
    </location>
</feature>
<gene>
    <name evidence="7" type="primary">LOC6896786</name>
</gene>
<proteinExistence type="inferred from homology"/>
<dbReference type="InterPro" id="IPR029058">
    <property type="entry name" value="AB_hydrolase_fold"/>
</dbReference>
<sequence length="384" mass="42816">MNSRLVLLLLAAGGLVDFATSNSLDLVGKHNYPVEQHKLATSDGYILTIFRIPYSPRNGEARAHKAAVFLQHGITGSSDDWLLNGPSSGLPFLLADAGFDVWLGNSRGNSYGRAHNGLDPKKAAFWEFSWHEIGAYDLPAQIDYVLGVTHQPALHFIGHSQGGTAYLVMLAEHPEYNDKILTTNLLAPLAFCSHMRSQLMTMVLKVEDYMVEGEYSPGSLTQHKSSDAFCAAPLWKHVCQDILFTLIAGKSPHIKKLTAKLQKTATSGFSNRLLKHYAQVFKTGRFAKYDYGSATNLRVYGTRRPPLYALSNVAPLTVNMFYSDSDQLLSVEDAETLAQRISAIQHHVEVEDWNHLDFLYATNVVKVIYRDLIQSIRDHNPRLI</sequence>
<evidence type="ECO:0000256" key="3">
    <source>
        <dbReference type="PIRSR" id="PIRSR000862-1"/>
    </source>
</evidence>
<dbReference type="ESTHER" id="drops-b5dy09">
    <property type="family name" value="Acidic_Lipase"/>
</dbReference>
<feature type="chain" id="PRO_5026310062" description="Lipase" evidence="4">
    <location>
        <begin position="22"/>
        <end position="384"/>
    </location>
</feature>
<dbReference type="FunFam" id="3.40.50.1820:FF:000179">
    <property type="entry name" value="Lipase"/>
    <property type="match status" value="1"/>
</dbReference>
<keyword evidence="6" id="KW-1185">Reference proteome</keyword>
<keyword evidence="2" id="KW-0443">Lipid metabolism</keyword>
<dbReference type="InParanoid" id="A0A6I8V322"/>
<evidence type="ECO:0000256" key="1">
    <source>
        <dbReference type="ARBA" id="ARBA00010701"/>
    </source>
</evidence>
<accession>A0A6I8V322</accession>
<dbReference type="PIRSF" id="PIRSF000862">
    <property type="entry name" value="Steryl_ester_lip"/>
    <property type="match status" value="1"/>
</dbReference>
<dbReference type="Pfam" id="PF04083">
    <property type="entry name" value="Abhydro_lipase"/>
    <property type="match status" value="1"/>
</dbReference>
<evidence type="ECO:0000313" key="7">
    <source>
        <dbReference type="RefSeq" id="XP_002136991.3"/>
    </source>
</evidence>
<dbReference type="SUPFAM" id="SSF53474">
    <property type="entry name" value="alpha/beta-Hydrolases"/>
    <property type="match status" value="1"/>
</dbReference>
<dbReference type="Proteomes" id="UP000001819">
    <property type="component" value="Chromosome 2"/>
</dbReference>
<organism evidence="6 7">
    <name type="scientific">Drosophila pseudoobscura pseudoobscura</name>
    <name type="common">Fruit fly</name>
    <dbReference type="NCBI Taxonomy" id="46245"/>
    <lineage>
        <taxon>Eukaryota</taxon>
        <taxon>Metazoa</taxon>
        <taxon>Ecdysozoa</taxon>
        <taxon>Arthropoda</taxon>
        <taxon>Hexapoda</taxon>
        <taxon>Insecta</taxon>
        <taxon>Pterygota</taxon>
        <taxon>Neoptera</taxon>
        <taxon>Endopterygota</taxon>
        <taxon>Diptera</taxon>
        <taxon>Brachycera</taxon>
        <taxon>Muscomorpha</taxon>
        <taxon>Ephydroidea</taxon>
        <taxon>Drosophilidae</taxon>
        <taxon>Drosophila</taxon>
        <taxon>Sophophora</taxon>
    </lineage>
</organism>
<feature type="active site" description="Charge relay system" evidence="3">
    <location>
        <position position="355"/>
    </location>
</feature>